<accession>A0A8J6J7M3</accession>
<dbReference type="AlphaFoldDB" id="A0A8J6J7M3"/>
<gene>
    <name evidence="1" type="ORF">H8S57_11285</name>
</gene>
<evidence type="ECO:0000313" key="1">
    <source>
        <dbReference type="EMBL" id="MBC5734306.1"/>
    </source>
</evidence>
<proteinExistence type="predicted"/>
<organism evidence="1 2">
    <name type="scientific">Lawsonibacter hominis</name>
    <dbReference type="NCBI Taxonomy" id="2763053"/>
    <lineage>
        <taxon>Bacteria</taxon>
        <taxon>Bacillati</taxon>
        <taxon>Bacillota</taxon>
        <taxon>Clostridia</taxon>
        <taxon>Eubacteriales</taxon>
        <taxon>Oscillospiraceae</taxon>
        <taxon>Lawsonibacter</taxon>
    </lineage>
</organism>
<reference evidence="1" key="1">
    <citation type="submission" date="2020-08" db="EMBL/GenBank/DDBJ databases">
        <title>Genome public.</title>
        <authorList>
            <person name="Liu C."/>
            <person name="Sun Q."/>
        </authorList>
    </citation>
    <scope>NUCLEOTIDE SEQUENCE</scope>
    <source>
        <strain evidence="1">NSJ-51</strain>
    </source>
</reference>
<dbReference type="EMBL" id="JACOPP010000015">
    <property type="protein sequence ID" value="MBC5734306.1"/>
    <property type="molecule type" value="Genomic_DNA"/>
</dbReference>
<comment type="caution">
    <text evidence="1">The sequence shown here is derived from an EMBL/GenBank/DDBJ whole genome shotgun (WGS) entry which is preliminary data.</text>
</comment>
<dbReference type="Proteomes" id="UP000661435">
    <property type="component" value="Unassembled WGS sequence"/>
</dbReference>
<protein>
    <submittedName>
        <fullName evidence="1">Uncharacterized protein</fullName>
    </submittedName>
</protein>
<keyword evidence="2" id="KW-1185">Reference proteome</keyword>
<name>A0A8J6J7M3_9FIRM</name>
<dbReference type="PROSITE" id="PS51257">
    <property type="entry name" value="PROKAR_LIPOPROTEIN"/>
    <property type="match status" value="1"/>
</dbReference>
<evidence type="ECO:0000313" key="2">
    <source>
        <dbReference type="Proteomes" id="UP000661435"/>
    </source>
</evidence>
<sequence>MKRESGSALHIYGCLFLIVLALAGCGAALDTSDTDAVSGNSSNQSAPVSRDSNTITYGSQLQLIADNTAVWMGDTELIAEPFFYAVTDLDQNGRLEIIQSSCQGTGLYTYTKLWEVGTDETALAPCQFSMAEGDSQPDIITNPDMVYFDEARDCYFYIFRDDIRNGAAEHYQNRVAFSLQDGVVTTTLLGQCHSIYASPDSDAVTTYTDADGNIIDEEAYSMAADKTFSGLTAMEATIGWTDYVVSTQLATLTESELMGILETSWESFSLL</sequence>
<dbReference type="RefSeq" id="WP_186908191.1">
    <property type="nucleotide sequence ID" value="NZ_JACOPP010000015.1"/>
</dbReference>